<dbReference type="PANTHER" id="PTHR34129:SF1">
    <property type="entry name" value="DUF952 DOMAIN-CONTAINING PROTEIN"/>
    <property type="match status" value="1"/>
</dbReference>
<dbReference type="SUPFAM" id="SSF56399">
    <property type="entry name" value="ADP-ribosylation"/>
    <property type="match status" value="1"/>
</dbReference>
<dbReference type="Gene3D" id="3.20.170.20">
    <property type="entry name" value="Protein of unknown function DUF952"/>
    <property type="match status" value="1"/>
</dbReference>
<dbReference type="EMBL" id="JACIEK010000003">
    <property type="protein sequence ID" value="MBB3997994.1"/>
    <property type="molecule type" value="Genomic_DNA"/>
</dbReference>
<accession>A0A7W6EH61</accession>
<dbReference type="RefSeq" id="WP_183199527.1">
    <property type="nucleotide sequence ID" value="NZ_JACIEK010000003.1"/>
</dbReference>
<evidence type="ECO:0000313" key="2">
    <source>
        <dbReference type="Proteomes" id="UP000542776"/>
    </source>
</evidence>
<dbReference type="Pfam" id="PF06108">
    <property type="entry name" value="DUF952"/>
    <property type="match status" value="1"/>
</dbReference>
<dbReference type="PANTHER" id="PTHR34129">
    <property type="entry name" value="BLR1139 PROTEIN"/>
    <property type="match status" value="1"/>
</dbReference>
<name>A0A7W6EH61_9HYPH</name>
<gene>
    <name evidence="1" type="ORF">GGR04_001832</name>
</gene>
<comment type="caution">
    <text evidence="1">The sequence shown here is derived from an EMBL/GenBank/DDBJ whole genome shotgun (WGS) entry which is preliminary data.</text>
</comment>
<keyword evidence="2" id="KW-1185">Reference proteome</keyword>
<protein>
    <submittedName>
        <fullName evidence="1">Uncharacterized protein (DUF952 family)</fullName>
    </submittedName>
</protein>
<proteinExistence type="predicted"/>
<dbReference type="InterPro" id="IPR009297">
    <property type="entry name" value="DUF952"/>
</dbReference>
<sequence length="117" mass="12649">MVSHAPIYKLTPRADWLEAEATGRFEGAPVDLADGFIHLSTGAQLRETARRHFAGVVPLVMVAVDPAPLGEALRWEPSRGGDLFPHLYAPLPLDAVLYVEDIPVDADGAHVFPASVR</sequence>
<dbReference type="AlphaFoldDB" id="A0A7W6EH61"/>
<organism evidence="1 2">
    <name type="scientific">Aureimonas pseudogalii</name>
    <dbReference type="NCBI Taxonomy" id="1744844"/>
    <lineage>
        <taxon>Bacteria</taxon>
        <taxon>Pseudomonadati</taxon>
        <taxon>Pseudomonadota</taxon>
        <taxon>Alphaproteobacteria</taxon>
        <taxon>Hyphomicrobiales</taxon>
        <taxon>Aurantimonadaceae</taxon>
        <taxon>Aureimonas</taxon>
    </lineage>
</organism>
<reference evidence="1 2" key="1">
    <citation type="submission" date="2020-08" db="EMBL/GenBank/DDBJ databases">
        <title>Genomic Encyclopedia of Type Strains, Phase IV (KMG-IV): sequencing the most valuable type-strain genomes for metagenomic binning, comparative biology and taxonomic classification.</title>
        <authorList>
            <person name="Goeker M."/>
        </authorList>
    </citation>
    <scope>NUCLEOTIDE SEQUENCE [LARGE SCALE GENOMIC DNA]</scope>
    <source>
        <strain evidence="1 2">DSM 102238</strain>
    </source>
</reference>
<dbReference type="Proteomes" id="UP000542776">
    <property type="component" value="Unassembled WGS sequence"/>
</dbReference>
<evidence type="ECO:0000313" key="1">
    <source>
        <dbReference type="EMBL" id="MBB3997994.1"/>
    </source>
</evidence>